<dbReference type="SUPFAM" id="SSF53187">
    <property type="entry name" value="Zn-dependent exopeptidases"/>
    <property type="match status" value="1"/>
</dbReference>
<dbReference type="HOGENOM" id="CLU_029469_2_1_9"/>
<name>C7XX78_9LACO</name>
<dbReference type="GO" id="GO:0046872">
    <property type="term" value="F:metal ion binding"/>
    <property type="evidence" value="ECO:0007669"/>
    <property type="project" value="UniProtKB-KW"/>
</dbReference>
<gene>
    <name evidence="5" type="ORF">HMPREF0501_01363</name>
</gene>
<dbReference type="EMBL" id="GG698805">
    <property type="protein sequence ID" value="EEU29898.1"/>
    <property type="molecule type" value="Genomic_DNA"/>
</dbReference>
<keyword evidence="3" id="KW-0378">Hydrolase</keyword>
<dbReference type="PANTHER" id="PTHR43270:SF8">
    <property type="entry name" value="DI- AND TRIPEPTIDASE DUG2-RELATED"/>
    <property type="match status" value="1"/>
</dbReference>
<proteinExistence type="predicted"/>
<feature type="domain" description="Peptidase M20 dimerisation" evidence="4">
    <location>
        <begin position="65"/>
        <end position="218"/>
    </location>
</feature>
<accession>C7XX78</accession>
<dbReference type="GO" id="GO:0006508">
    <property type="term" value="P:proteolysis"/>
    <property type="evidence" value="ECO:0007669"/>
    <property type="project" value="UniProtKB-KW"/>
</dbReference>
<dbReference type="Pfam" id="PF01546">
    <property type="entry name" value="Peptidase_M20"/>
    <property type="match status" value="1"/>
</dbReference>
<evidence type="ECO:0000256" key="1">
    <source>
        <dbReference type="ARBA" id="ARBA00022670"/>
    </source>
</evidence>
<dbReference type="InterPro" id="IPR002933">
    <property type="entry name" value="Peptidase_M20"/>
</dbReference>
<evidence type="ECO:0000256" key="3">
    <source>
        <dbReference type="ARBA" id="ARBA00022801"/>
    </source>
</evidence>
<evidence type="ECO:0000313" key="5">
    <source>
        <dbReference type="EMBL" id="EEU29898.1"/>
    </source>
</evidence>
<dbReference type="GO" id="GO:0009089">
    <property type="term" value="P:lysine biosynthetic process via diaminopimelate"/>
    <property type="evidence" value="ECO:0007669"/>
    <property type="project" value="TreeGrafter"/>
</dbReference>
<sequence>MLKYYQEHGGLPVNVKFYVEGEEEIGSRHVIKYTEAHQQQLQADAVIWEGGAKNAAGQLAITGGLKGISCIELGVTTANADLHSSKAAYAESAPWRLTKALASLRDDMTGQIKIEGLYDDVTALTAAENAFVEQLAFDPTQVAQAEGLTRPLLATKPKQALANEPTINIEGITAGYQEAGVKTVLPRLATAKLDFRLAPSQDPARIPDLVRKQLAKNGFEDVKVNYLVGQPGYRSDVQHPFVKLVNESARAIYGADGVEYVLNSAGAGPAYAFGRLLGLPVLGFGIGNANSRAHGANENIKLNDAVQAVSLLDRVLQQL</sequence>
<evidence type="ECO:0000259" key="4">
    <source>
        <dbReference type="Pfam" id="PF07687"/>
    </source>
</evidence>
<keyword evidence="6" id="KW-1185">Reference proteome</keyword>
<evidence type="ECO:0000256" key="2">
    <source>
        <dbReference type="ARBA" id="ARBA00022723"/>
    </source>
</evidence>
<dbReference type="STRING" id="575594.HMPREF0501_01363"/>
<dbReference type="Proteomes" id="UP000003987">
    <property type="component" value="Unassembled WGS sequence"/>
</dbReference>
<reference evidence="5 6" key="1">
    <citation type="submission" date="2009-06" db="EMBL/GenBank/DDBJ databases">
        <title>The Genome Sequence of Lactobacillus coleohominis strain 101-4-CHN.</title>
        <authorList>
            <consortium name="The Broad Institute Genome Sequencing Platform"/>
            <person name="Ward D."/>
            <person name="Young S.K."/>
            <person name="Zeng Q."/>
            <person name="Koehrsen M."/>
            <person name="Alvarado L."/>
            <person name="Berlin A."/>
            <person name="Borenstein D."/>
            <person name="Chen Z."/>
            <person name="Engels R."/>
            <person name="Freedman E."/>
            <person name="Gellesch M."/>
            <person name="Goldberg J."/>
            <person name="Griggs A."/>
            <person name="Gujja S."/>
            <person name="Heiman D."/>
            <person name="Hepburn T."/>
            <person name="Howarth C."/>
            <person name="Jen D."/>
            <person name="Larson L."/>
            <person name="Lewis B."/>
            <person name="Mehta T."/>
            <person name="Park D."/>
            <person name="Pearson M."/>
            <person name="Roberts A."/>
            <person name="Saif S."/>
            <person name="Shea T."/>
            <person name="Shenoy N."/>
            <person name="Sisk P."/>
            <person name="Stolte C."/>
            <person name="Sykes S."/>
            <person name="Walk T."/>
            <person name="White J."/>
            <person name="Yandava C."/>
            <person name="Liu Y."/>
            <person name="Xu Q."/>
            <person name="Lander E."/>
            <person name="Nusbaum C."/>
            <person name="Galagan J."/>
            <person name="Birren B."/>
        </authorList>
    </citation>
    <scope>NUCLEOTIDE SEQUENCE [LARGE SCALE GENOMIC DNA]</scope>
    <source>
        <strain evidence="5 6">101-4-CHN</strain>
    </source>
</reference>
<dbReference type="PANTHER" id="PTHR43270">
    <property type="entry name" value="BETA-ALA-HIS DIPEPTIDASE"/>
    <property type="match status" value="1"/>
</dbReference>
<dbReference type="Gene3D" id="3.30.70.360">
    <property type="match status" value="1"/>
</dbReference>
<keyword evidence="2" id="KW-0479">Metal-binding</keyword>
<dbReference type="AlphaFoldDB" id="C7XX78"/>
<organism evidence="5 6">
    <name type="scientific">Limosilactobacillus coleohominis 101-4-CHN</name>
    <dbReference type="NCBI Taxonomy" id="575594"/>
    <lineage>
        <taxon>Bacteria</taxon>
        <taxon>Bacillati</taxon>
        <taxon>Bacillota</taxon>
        <taxon>Bacilli</taxon>
        <taxon>Lactobacillales</taxon>
        <taxon>Lactobacillaceae</taxon>
        <taxon>Limosilactobacillus</taxon>
    </lineage>
</organism>
<evidence type="ECO:0000313" key="6">
    <source>
        <dbReference type="Proteomes" id="UP000003987"/>
    </source>
</evidence>
<dbReference type="GO" id="GO:0009014">
    <property type="term" value="F:succinyl-diaminopimelate desuccinylase activity"/>
    <property type="evidence" value="ECO:0007669"/>
    <property type="project" value="TreeGrafter"/>
</dbReference>
<dbReference type="eggNOG" id="COG0624">
    <property type="taxonomic scope" value="Bacteria"/>
</dbReference>
<dbReference type="Gene3D" id="3.40.630.10">
    <property type="entry name" value="Zn peptidases"/>
    <property type="match status" value="1"/>
</dbReference>
<dbReference type="InterPro" id="IPR011650">
    <property type="entry name" value="Peptidase_M20_dimer"/>
</dbReference>
<dbReference type="InterPro" id="IPR051458">
    <property type="entry name" value="Cyt/Met_Dipeptidase"/>
</dbReference>
<keyword evidence="1" id="KW-0645">Protease</keyword>
<dbReference type="Pfam" id="PF07687">
    <property type="entry name" value="M20_dimer"/>
    <property type="match status" value="1"/>
</dbReference>
<dbReference type="GO" id="GO:0008233">
    <property type="term" value="F:peptidase activity"/>
    <property type="evidence" value="ECO:0007669"/>
    <property type="project" value="UniProtKB-KW"/>
</dbReference>
<protein>
    <submittedName>
        <fullName evidence="5">Peptidase dimerization domain protein</fullName>
    </submittedName>
</protein>
<dbReference type="GO" id="GO:0005829">
    <property type="term" value="C:cytosol"/>
    <property type="evidence" value="ECO:0007669"/>
    <property type="project" value="TreeGrafter"/>
</dbReference>